<keyword evidence="2" id="KW-1185">Reference proteome</keyword>
<protein>
    <submittedName>
        <fullName evidence="1">Uncharacterized protein</fullName>
    </submittedName>
</protein>
<dbReference type="EMBL" id="BMMW01000001">
    <property type="protein sequence ID" value="GGK32981.1"/>
    <property type="molecule type" value="Genomic_DNA"/>
</dbReference>
<gene>
    <name evidence="1" type="ORF">GCM10011591_00810</name>
</gene>
<reference evidence="1" key="1">
    <citation type="journal article" date="2014" name="Int. J. Syst. Evol. Microbiol.">
        <title>Complete genome sequence of Corynebacterium casei LMG S-19264T (=DSM 44701T), isolated from a smear-ripened cheese.</title>
        <authorList>
            <consortium name="US DOE Joint Genome Institute (JGI-PGF)"/>
            <person name="Walter F."/>
            <person name="Albersmeier A."/>
            <person name="Kalinowski J."/>
            <person name="Ruckert C."/>
        </authorList>
    </citation>
    <scope>NUCLEOTIDE SEQUENCE</scope>
    <source>
        <strain evidence="1">CGMCC 4.7278</strain>
    </source>
</reference>
<evidence type="ECO:0000313" key="1">
    <source>
        <dbReference type="EMBL" id="GGK32981.1"/>
    </source>
</evidence>
<evidence type="ECO:0000313" key="2">
    <source>
        <dbReference type="Proteomes" id="UP000612956"/>
    </source>
</evidence>
<sequence length="84" mass="8418">MPCMTGDVVTGGIADVDVAEAEPDVVVPSAEVVALALTLALVVELALASELSSLLLHAPIRPAAAMAMNTGAIGLVNFRCSVMG</sequence>
<proteinExistence type="predicted"/>
<organism evidence="1 2">
    <name type="scientific">Nocardia camponoti</name>
    <dbReference type="NCBI Taxonomy" id="1616106"/>
    <lineage>
        <taxon>Bacteria</taxon>
        <taxon>Bacillati</taxon>
        <taxon>Actinomycetota</taxon>
        <taxon>Actinomycetes</taxon>
        <taxon>Mycobacteriales</taxon>
        <taxon>Nocardiaceae</taxon>
        <taxon>Nocardia</taxon>
    </lineage>
</organism>
<name>A0A917V3N8_9NOCA</name>
<dbReference type="Proteomes" id="UP000612956">
    <property type="component" value="Unassembled WGS sequence"/>
</dbReference>
<comment type="caution">
    <text evidence="1">The sequence shown here is derived from an EMBL/GenBank/DDBJ whole genome shotgun (WGS) entry which is preliminary data.</text>
</comment>
<accession>A0A917V3N8</accession>
<dbReference type="AlphaFoldDB" id="A0A917V3N8"/>
<reference evidence="1" key="2">
    <citation type="submission" date="2020-09" db="EMBL/GenBank/DDBJ databases">
        <authorList>
            <person name="Sun Q."/>
            <person name="Zhou Y."/>
        </authorList>
    </citation>
    <scope>NUCLEOTIDE SEQUENCE</scope>
    <source>
        <strain evidence="1">CGMCC 4.7278</strain>
    </source>
</reference>